<keyword evidence="3" id="KW-0808">Transferase</keyword>
<feature type="domain" description="DAGKc" evidence="2">
    <location>
        <begin position="10"/>
        <end position="143"/>
    </location>
</feature>
<organism evidence="3 4">
    <name type="scientific">Pseudomonas abyssi</name>
    <dbReference type="NCBI Taxonomy" id="170540"/>
    <lineage>
        <taxon>Bacteria</taxon>
        <taxon>Pseudomonadati</taxon>
        <taxon>Pseudomonadota</taxon>
        <taxon>Gammaproteobacteria</taxon>
        <taxon>Pseudomonadales</taxon>
        <taxon>Pseudomonadaceae</taxon>
        <taxon>Pseudomonas</taxon>
    </lineage>
</organism>
<dbReference type="PROSITE" id="PS50146">
    <property type="entry name" value="DAGK"/>
    <property type="match status" value="1"/>
</dbReference>
<evidence type="ECO:0000313" key="4">
    <source>
        <dbReference type="Proteomes" id="UP000242313"/>
    </source>
</evidence>
<dbReference type="InterPro" id="IPR016064">
    <property type="entry name" value="NAD/diacylglycerol_kinase_sf"/>
</dbReference>
<dbReference type="Pfam" id="PF00781">
    <property type="entry name" value="DAGK_cat"/>
    <property type="match status" value="1"/>
</dbReference>
<dbReference type="SMART" id="SM00046">
    <property type="entry name" value="DAGKc"/>
    <property type="match status" value="1"/>
</dbReference>
<evidence type="ECO:0000256" key="1">
    <source>
        <dbReference type="ARBA" id="ARBA00022490"/>
    </source>
</evidence>
<dbReference type="AlphaFoldDB" id="A0A2A3MJU8"/>
<keyword evidence="3" id="KW-0418">Kinase</keyword>
<dbReference type="RefSeq" id="WP_096003789.1">
    <property type="nucleotide sequence ID" value="NZ_NTMR01000005.1"/>
</dbReference>
<name>A0A2A3MJU8_9PSED</name>
<gene>
    <name evidence="3" type="ORF">CNQ84_04835</name>
</gene>
<dbReference type="Gene3D" id="3.40.50.10330">
    <property type="entry name" value="Probable inorganic polyphosphate/atp-NAD kinase, domain 1"/>
    <property type="match status" value="1"/>
</dbReference>
<dbReference type="PANTHER" id="PTHR12358:SF54">
    <property type="entry name" value="SPHINGOSINE KINASE RELATED PROTEIN"/>
    <property type="match status" value="1"/>
</dbReference>
<evidence type="ECO:0000313" key="3">
    <source>
        <dbReference type="EMBL" id="PBK05120.1"/>
    </source>
</evidence>
<dbReference type="InterPro" id="IPR017438">
    <property type="entry name" value="ATP-NAD_kinase_N"/>
</dbReference>
<comment type="caution">
    <text evidence="3">The sequence shown here is derived from an EMBL/GenBank/DDBJ whole genome shotgun (WGS) entry which is preliminary data.</text>
</comment>
<reference evidence="3 4" key="1">
    <citation type="submission" date="2017-09" db="EMBL/GenBank/DDBJ databases">
        <title>Pseudomonas abyssi sp. nov. isolated from Abyssopelagic Water.</title>
        <authorList>
            <person name="Wei Y."/>
        </authorList>
    </citation>
    <scope>NUCLEOTIDE SEQUENCE [LARGE SCALE GENOMIC DNA]</scope>
    <source>
        <strain evidence="3 4">MT5</strain>
    </source>
</reference>
<accession>A0A2A3MJU8</accession>
<dbReference type="Proteomes" id="UP000242313">
    <property type="component" value="Unassembled WGS sequence"/>
</dbReference>
<dbReference type="InterPro" id="IPR050187">
    <property type="entry name" value="Lipid_Phosphate_FormReg"/>
</dbReference>
<keyword evidence="4" id="KW-1185">Reference proteome</keyword>
<proteinExistence type="predicted"/>
<dbReference type="EMBL" id="NTMR01000005">
    <property type="protein sequence ID" value="PBK05120.1"/>
    <property type="molecule type" value="Genomic_DNA"/>
</dbReference>
<dbReference type="Gene3D" id="2.60.200.40">
    <property type="match status" value="1"/>
</dbReference>
<protein>
    <submittedName>
        <fullName evidence="3">Diacylglycerol kinase</fullName>
    </submittedName>
</protein>
<dbReference type="GO" id="GO:0016301">
    <property type="term" value="F:kinase activity"/>
    <property type="evidence" value="ECO:0007669"/>
    <property type="project" value="UniProtKB-KW"/>
</dbReference>
<dbReference type="PANTHER" id="PTHR12358">
    <property type="entry name" value="SPHINGOSINE KINASE"/>
    <property type="match status" value="1"/>
</dbReference>
<dbReference type="InterPro" id="IPR001206">
    <property type="entry name" value="Diacylglycerol_kinase_cat_dom"/>
</dbReference>
<dbReference type="SUPFAM" id="SSF111331">
    <property type="entry name" value="NAD kinase/diacylglycerol kinase-like"/>
    <property type="match status" value="1"/>
</dbReference>
<sequence length="320" mass="35525">MPTTARTPLAADTPLFIVLNTGSGNHRGNEVEDSIRRVLDAAGRRYELFKVGSGSGLESAAQQALERARSEGGAVIAAGGDGTLNAVSNVVLGADVPFGILPQGTFNYFGRTYGISQDTETATRCLLDAVIEPVQVGQLNGRVFLVNASLGLYPDLLEDREDYKQRYGRSRWVALWSALVTLLRAHRQLNLQLDNGEQTRQLRTQTIVVGNNELQLEHIGIHEQTRLQQGELVAMTARPLGTLALYGLVLRGLLSRMGEDEHVISFGFKRLRIHLSHRRRRVKVAMDGEICWMQSPLEFRVAEQPLPLLVPRDDRLRERA</sequence>
<evidence type="ECO:0000259" key="2">
    <source>
        <dbReference type="PROSITE" id="PS50146"/>
    </source>
</evidence>
<keyword evidence="1" id="KW-0963">Cytoplasm</keyword>